<dbReference type="InterPro" id="IPR032710">
    <property type="entry name" value="NTF2-like_dom_sf"/>
</dbReference>
<organism evidence="2 3">
    <name type="scientific">Sinomonas flava</name>
    <dbReference type="NCBI Taxonomy" id="496857"/>
    <lineage>
        <taxon>Bacteria</taxon>
        <taxon>Bacillati</taxon>
        <taxon>Actinomycetota</taxon>
        <taxon>Actinomycetes</taxon>
        <taxon>Micrococcales</taxon>
        <taxon>Micrococcaceae</taxon>
        <taxon>Sinomonas</taxon>
    </lineage>
</organism>
<dbReference type="RefSeq" id="WP_344298714.1">
    <property type="nucleotide sequence ID" value="NZ_BAAAQW010000003.1"/>
</dbReference>
<proteinExistence type="predicted"/>
<sequence length="113" mass="12630">MRRLLVLIGRDYSALADYISSEEYHQHNPEAADGLDGFGAAVAKWASEGKELLYRTVHHLVGQGNFVLTVSEGEFGVPVAYWDLWRLKDGRIVEHWDAIQPIPEATPHGNGVF</sequence>
<dbReference type="InterPro" id="IPR037401">
    <property type="entry name" value="SnoaL-like"/>
</dbReference>
<evidence type="ECO:0000313" key="3">
    <source>
        <dbReference type="Proteomes" id="UP001500432"/>
    </source>
</evidence>
<dbReference type="Gene3D" id="3.10.450.50">
    <property type="match status" value="1"/>
</dbReference>
<dbReference type="SUPFAM" id="SSF54427">
    <property type="entry name" value="NTF2-like"/>
    <property type="match status" value="1"/>
</dbReference>
<dbReference type="Pfam" id="PF12680">
    <property type="entry name" value="SnoaL_2"/>
    <property type="match status" value="1"/>
</dbReference>
<dbReference type="Proteomes" id="UP001500432">
    <property type="component" value="Unassembled WGS sequence"/>
</dbReference>
<reference evidence="2 3" key="1">
    <citation type="journal article" date="2019" name="Int. J. Syst. Evol. Microbiol.">
        <title>The Global Catalogue of Microorganisms (GCM) 10K type strain sequencing project: providing services to taxonomists for standard genome sequencing and annotation.</title>
        <authorList>
            <consortium name="The Broad Institute Genomics Platform"/>
            <consortium name="The Broad Institute Genome Sequencing Center for Infectious Disease"/>
            <person name="Wu L."/>
            <person name="Ma J."/>
        </authorList>
    </citation>
    <scope>NUCLEOTIDE SEQUENCE [LARGE SCALE GENOMIC DNA]</scope>
    <source>
        <strain evidence="2 3">JCM 16034</strain>
    </source>
</reference>
<dbReference type="EMBL" id="BAAAQW010000003">
    <property type="protein sequence ID" value="GAA2198524.1"/>
    <property type="molecule type" value="Genomic_DNA"/>
</dbReference>
<evidence type="ECO:0000313" key="2">
    <source>
        <dbReference type="EMBL" id="GAA2198524.1"/>
    </source>
</evidence>
<keyword evidence="3" id="KW-1185">Reference proteome</keyword>
<gene>
    <name evidence="2" type="ORF">GCM10009849_11510</name>
</gene>
<comment type="caution">
    <text evidence="2">The sequence shown here is derived from an EMBL/GenBank/DDBJ whole genome shotgun (WGS) entry which is preliminary data.</text>
</comment>
<feature type="domain" description="SnoaL-like" evidence="1">
    <location>
        <begin position="10"/>
        <end position="95"/>
    </location>
</feature>
<evidence type="ECO:0000259" key="1">
    <source>
        <dbReference type="Pfam" id="PF12680"/>
    </source>
</evidence>
<name>A0ABN3BP12_9MICC</name>
<accession>A0ABN3BP12</accession>
<protein>
    <recommendedName>
        <fullName evidence="1">SnoaL-like domain-containing protein</fullName>
    </recommendedName>
</protein>